<dbReference type="Gene3D" id="1.10.3210.10">
    <property type="entry name" value="Hypothetical protein af1432"/>
    <property type="match status" value="1"/>
</dbReference>
<dbReference type="Pfam" id="PF13328">
    <property type="entry name" value="HD_4"/>
    <property type="match status" value="2"/>
</dbReference>
<dbReference type="CDD" id="cd00077">
    <property type="entry name" value="HDc"/>
    <property type="match status" value="1"/>
</dbReference>
<protein>
    <recommendedName>
        <fullName evidence="1">HD/PDEase domain-containing protein</fullName>
    </recommendedName>
</protein>
<comment type="caution">
    <text evidence="2">The sequence shown here is derived from an EMBL/GenBank/DDBJ whole genome shotgun (WGS) entry which is preliminary data.</text>
</comment>
<dbReference type="PANTHER" id="PTHR21262">
    <property type="entry name" value="GUANOSINE-3',5'-BIS DIPHOSPHATE 3'-PYROPHOSPHOHYDROLASE"/>
    <property type="match status" value="1"/>
</dbReference>
<evidence type="ECO:0000259" key="1">
    <source>
        <dbReference type="SMART" id="SM00471"/>
    </source>
</evidence>
<dbReference type="Proteomes" id="UP000530928">
    <property type="component" value="Unassembled WGS sequence"/>
</dbReference>
<evidence type="ECO:0000313" key="3">
    <source>
        <dbReference type="Proteomes" id="UP000530928"/>
    </source>
</evidence>
<accession>A0A7W0CHU5</accession>
<dbReference type="RefSeq" id="WP_181609953.1">
    <property type="nucleotide sequence ID" value="NZ_BAABAM010000012.1"/>
</dbReference>
<organism evidence="2 3">
    <name type="scientific">Nonomuraea soli</name>
    <dbReference type="NCBI Taxonomy" id="1032476"/>
    <lineage>
        <taxon>Bacteria</taxon>
        <taxon>Bacillati</taxon>
        <taxon>Actinomycetota</taxon>
        <taxon>Actinomycetes</taxon>
        <taxon>Streptosporangiales</taxon>
        <taxon>Streptosporangiaceae</taxon>
        <taxon>Nonomuraea</taxon>
    </lineage>
</organism>
<reference evidence="2 3" key="1">
    <citation type="submission" date="2020-07" db="EMBL/GenBank/DDBJ databases">
        <title>Genomic Encyclopedia of Type Strains, Phase IV (KMG-IV): sequencing the most valuable type-strain genomes for metagenomic binning, comparative biology and taxonomic classification.</title>
        <authorList>
            <person name="Goeker M."/>
        </authorList>
    </citation>
    <scope>NUCLEOTIDE SEQUENCE [LARGE SCALE GENOMIC DNA]</scope>
    <source>
        <strain evidence="2 3">DSM 45533</strain>
    </source>
</reference>
<dbReference type="InterPro" id="IPR003607">
    <property type="entry name" value="HD/PDEase_dom"/>
</dbReference>
<dbReference type="PANTHER" id="PTHR21262:SF31">
    <property type="entry name" value="GTP PYROPHOSPHOKINASE"/>
    <property type="match status" value="1"/>
</dbReference>
<gene>
    <name evidence="2" type="ORF">HNR30_002556</name>
</gene>
<sequence>MNDLVERAHAVAAYWHRGQLRKSGDPYITHPVAVARILTELGAGDDTVLICAALLHDVLDDTDCPQQDLRAEFGDEITDLVLEVQGFAYDTSQPVSERCRTLKLADRLHNMRTADFLPAEKARVTARETLEVFVPMAHQLGLGKMRDELDALASARRGPGGLAFQAVSTGAALLPAHARDRYVEEWQSDLHRLPGRRERLLYTLQLLVGMPRLAAALRTPLSAPRALTGRCVRWLLRSNLRTWAVLTPPLAWLVLDAGSRSEALTLLITIPPLLGAGVEWLRARLKR</sequence>
<name>A0A7W0CHU5_9ACTN</name>
<dbReference type="GO" id="GO:0005886">
    <property type="term" value="C:plasma membrane"/>
    <property type="evidence" value="ECO:0007669"/>
    <property type="project" value="TreeGrafter"/>
</dbReference>
<proteinExistence type="predicted"/>
<dbReference type="SMART" id="SM00471">
    <property type="entry name" value="HDc"/>
    <property type="match status" value="1"/>
</dbReference>
<keyword evidence="3" id="KW-1185">Reference proteome</keyword>
<feature type="domain" description="HD/PDEase" evidence="1">
    <location>
        <begin position="23"/>
        <end position="120"/>
    </location>
</feature>
<dbReference type="AlphaFoldDB" id="A0A7W0CHU5"/>
<dbReference type="EMBL" id="JACDUR010000002">
    <property type="protein sequence ID" value="MBA2891215.1"/>
    <property type="molecule type" value="Genomic_DNA"/>
</dbReference>
<evidence type="ECO:0000313" key="2">
    <source>
        <dbReference type="EMBL" id="MBA2891215.1"/>
    </source>
</evidence>
<dbReference type="SUPFAM" id="SSF109604">
    <property type="entry name" value="HD-domain/PDEase-like"/>
    <property type="match status" value="1"/>
</dbReference>